<proteinExistence type="predicted"/>
<dbReference type="EMBL" id="CP091871">
    <property type="protein sequence ID" value="WEU40864.1"/>
    <property type="molecule type" value="Genomic_DNA"/>
</dbReference>
<dbReference type="KEGG" id="oyw:OdinLCB4_002830"/>
<gene>
    <name evidence="1" type="ORF">OdinLCB4_002830</name>
</gene>
<dbReference type="Proteomes" id="UP000186851">
    <property type="component" value="Chromosome"/>
</dbReference>
<organism evidence="1 2">
    <name type="scientific">Odinarchaeota yellowstonii (strain LCB_4)</name>
    <dbReference type="NCBI Taxonomy" id="1841599"/>
    <lineage>
        <taxon>Archaea</taxon>
        <taxon>Promethearchaeati</taxon>
        <taxon>Candidatus Odinarchaeota</taxon>
        <taxon>Candidatus Odinarchaeia</taxon>
        <taxon>Candidatus Odinarchaeales</taxon>
        <taxon>Candidatus Odinarchaeaceae</taxon>
        <taxon>Candidatus Odinarchaeum</taxon>
    </lineage>
</organism>
<dbReference type="AlphaFoldDB" id="A0AAF0D3A5"/>
<protein>
    <submittedName>
        <fullName evidence="1">Uncharacterized protein</fullName>
    </submittedName>
</protein>
<reference evidence="1" key="2">
    <citation type="journal article" date="2022" name="Nat. Microbiol.">
        <title>A closed Candidatus Odinarchaeum chromosome exposes Asgard archaeal viruses.</title>
        <authorList>
            <person name="Tamarit D."/>
            <person name="Caceres E.F."/>
            <person name="Krupovic M."/>
            <person name="Nijland R."/>
            <person name="Eme L."/>
            <person name="Robinson N.P."/>
            <person name="Ettema T.J.G."/>
        </authorList>
    </citation>
    <scope>NUCLEOTIDE SEQUENCE</scope>
    <source>
        <strain evidence="1">LCB_4</strain>
    </source>
</reference>
<accession>A0AAF0D3A5</accession>
<evidence type="ECO:0000313" key="2">
    <source>
        <dbReference type="Proteomes" id="UP000186851"/>
    </source>
</evidence>
<reference evidence="1" key="1">
    <citation type="journal article" date="2017" name="Nature">
        <title>Asgard archaea illuminate the origin of eukaryotic cellular complexity.</title>
        <authorList>
            <person name="Zaremba-Niedzwiedzka K."/>
            <person name="Caceres E.F."/>
            <person name="Saw J.H."/>
            <person name="Backstrom D."/>
            <person name="Juzokaite L."/>
            <person name="Vancaester E."/>
            <person name="Seitz K.W."/>
            <person name="Anantharaman K."/>
            <person name="Starnawski P."/>
            <person name="Kjeldsen K.U."/>
            <person name="Scott M.B."/>
            <person name="Nunoura T."/>
            <person name="Banfield J.F."/>
            <person name="Schramm A."/>
            <person name="Baker B.J."/>
            <person name="Spang A."/>
            <person name="Ettema T.J.G."/>
        </authorList>
    </citation>
    <scope>NUCLEOTIDE SEQUENCE</scope>
    <source>
        <strain evidence="1">LCB_4</strain>
    </source>
</reference>
<evidence type="ECO:0000313" key="1">
    <source>
        <dbReference type="EMBL" id="WEU40864.1"/>
    </source>
</evidence>
<sequence>MLQEKCRLKNIKVREDTTVDNRVFLDINGLAVKIIDETSYKRGIKSVKWGTIVERVTPFINNAFLTQKPHLIVLSKELINLTYIREFEDAIFSKLNLKLFFIDFKEKDCFKKLLAEINKFINKNEF</sequence>
<name>A0AAF0D3A5_ODILC</name>